<dbReference type="AlphaFoldDB" id="A0A2V2NCC3"/>
<dbReference type="Gene3D" id="3.40.120.10">
    <property type="entry name" value="Alpha-D-Glucose-1,6-Bisphosphate, subunit A, domain 3"/>
    <property type="match status" value="3"/>
</dbReference>
<dbReference type="OrthoDB" id="10363at2157"/>
<dbReference type="InterPro" id="IPR005846">
    <property type="entry name" value="A-D-PHexomutase_a/b/a-III"/>
</dbReference>
<organism evidence="12 13">
    <name type="scientific">Methanospirillum lacunae</name>
    <dbReference type="NCBI Taxonomy" id="668570"/>
    <lineage>
        <taxon>Archaea</taxon>
        <taxon>Methanobacteriati</taxon>
        <taxon>Methanobacteriota</taxon>
        <taxon>Stenosarchaea group</taxon>
        <taxon>Methanomicrobia</taxon>
        <taxon>Methanomicrobiales</taxon>
        <taxon>Methanospirillaceae</taxon>
        <taxon>Methanospirillum</taxon>
    </lineage>
</organism>
<dbReference type="InterPro" id="IPR005845">
    <property type="entry name" value="A-D-PHexomutase_a/b/a-II"/>
</dbReference>
<gene>
    <name evidence="12" type="primary">glmM</name>
    <name evidence="12" type="ORF">DK846_05240</name>
</gene>
<dbReference type="Proteomes" id="UP000245657">
    <property type="component" value="Unassembled WGS sequence"/>
</dbReference>
<evidence type="ECO:0000256" key="5">
    <source>
        <dbReference type="ARBA" id="ARBA00022842"/>
    </source>
</evidence>
<keyword evidence="13" id="KW-1185">Reference proteome</keyword>
<dbReference type="InterPro" id="IPR016066">
    <property type="entry name" value="A-D-PHexomutase_CS"/>
</dbReference>
<dbReference type="SUPFAM" id="SSF55957">
    <property type="entry name" value="Phosphoglucomutase, C-terminal domain"/>
    <property type="match status" value="1"/>
</dbReference>
<dbReference type="PROSITE" id="PS00710">
    <property type="entry name" value="PGM_PMM"/>
    <property type="match status" value="1"/>
</dbReference>
<reference evidence="12 13" key="1">
    <citation type="submission" date="2018-05" db="EMBL/GenBank/DDBJ databases">
        <title>Draft genome of Methanospirillum lacunae Ki8-1.</title>
        <authorList>
            <person name="Dueholm M.S."/>
            <person name="Nielsen P.H."/>
            <person name="Bakmann L.F."/>
            <person name="Otzen D.E."/>
        </authorList>
    </citation>
    <scope>NUCLEOTIDE SEQUENCE [LARGE SCALE GENOMIC DNA]</scope>
    <source>
        <strain evidence="12 13">Ki8-1</strain>
    </source>
</reference>
<dbReference type="InterPro" id="IPR005843">
    <property type="entry name" value="A-D-PHexomutase_C"/>
</dbReference>
<evidence type="ECO:0000256" key="1">
    <source>
        <dbReference type="ARBA" id="ARBA00001946"/>
    </source>
</evidence>
<dbReference type="PRINTS" id="PR00509">
    <property type="entry name" value="PGMPMM"/>
</dbReference>
<sequence length="455" mass="48578">MFMAEAKKKQLFGTNGVRGVVGELMTPELVMKIAMAVGSMRPGTIAVGRDTRTSGPAFIEAAKAGLMAVGCNVVDCGILPTPGLQYLVKDHFDAGIVITASHNPGNYNGVKVIEPDGTEMGDENSILVEERVFSSSFAIKSWEEVASSRSAPDMFQEYIDGVVSKVPAGIGKGMTVAIDPGCGAAYRTTASILSDLGCRVLTLNAQPDGRFPARNPEPSEEGLAPLADLVKSVGAAFGVAHDGDADRAVFIDDKGRFVEENKEFALIADAVCHGKSGIIVTPVSSSRLIEQIGKRHACTVDYTAVGSIYVARRMRSLIEAGKSVIFGGEGNGGLIYPDHQFCRDGGMTAAMMVLLLSIKKQTLSSLVDDLPPSVMLKHKFHTDKAPAMIEVVSKKFSSDRINTIDGLRIDRDDAWALIRPSGTEPLVRLFIESQDETVAKAFEKEILDSISPILA</sequence>
<dbReference type="InterPro" id="IPR016055">
    <property type="entry name" value="A-D-PHexomutase_a/b/a-I/II/III"/>
</dbReference>
<dbReference type="EMBL" id="QGMY01000003">
    <property type="protein sequence ID" value="PWR73231.1"/>
    <property type="molecule type" value="Genomic_DNA"/>
</dbReference>
<keyword evidence="4 7" id="KW-0479">Metal-binding</keyword>
<comment type="similarity">
    <text evidence="2 7">Belongs to the phosphohexose mutase family.</text>
</comment>
<evidence type="ECO:0000313" key="12">
    <source>
        <dbReference type="EMBL" id="PWR73231.1"/>
    </source>
</evidence>
<name>A0A2V2NCC3_9EURY</name>
<dbReference type="FunFam" id="3.40.120.10:FF:000001">
    <property type="entry name" value="Phosphoglucosamine mutase"/>
    <property type="match status" value="1"/>
</dbReference>
<evidence type="ECO:0000256" key="2">
    <source>
        <dbReference type="ARBA" id="ARBA00010231"/>
    </source>
</evidence>
<accession>A0A2V2NCC3</accession>
<dbReference type="InterPro" id="IPR005844">
    <property type="entry name" value="A-D-PHexomutase_a/b/a-I"/>
</dbReference>
<feature type="domain" description="Alpha-D-phosphohexomutase alpha/beta/alpha" evidence="11">
    <location>
        <begin position="261"/>
        <end position="372"/>
    </location>
</feature>
<evidence type="ECO:0000259" key="11">
    <source>
        <dbReference type="Pfam" id="PF02880"/>
    </source>
</evidence>
<dbReference type="NCBIfam" id="TIGR03990">
    <property type="entry name" value="Arch_GlmM"/>
    <property type="match status" value="1"/>
</dbReference>
<dbReference type="Pfam" id="PF00408">
    <property type="entry name" value="PGM_PMM_IV"/>
    <property type="match status" value="1"/>
</dbReference>
<evidence type="ECO:0000256" key="3">
    <source>
        <dbReference type="ARBA" id="ARBA00022553"/>
    </source>
</evidence>
<dbReference type="GO" id="GO:0000287">
    <property type="term" value="F:magnesium ion binding"/>
    <property type="evidence" value="ECO:0007669"/>
    <property type="project" value="InterPro"/>
</dbReference>
<feature type="domain" description="Alpha-D-phosphohexomutase C-terminal" evidence="8">
    <location>
        <begin position="386"/>
        <end position="448"/>
    </location>
</feature>
<evidence type="ECO:0000256" key="6">
    <source>
        <dbReference type="ARBA" id="ARBA00023235"/>
    </source>
</evidence>
<feature type="domain" description="Alpha-D-phosphohexomutase alpha/beta/alpha" evidence="9">
    <location>
        <begin position="9"/>
        <end position="136"/>
    </location>
</feature>
<dbReference type="SUPFAM" id="SSF53738">
    <property type="entry name" value="Phosphoglucomutase, first 3 domains"/>
    <property type="match status" value="3"/>
</dbReference>
<evidence type="ECO:0000256" key="7">
    <source>
        <dbReference type="RuleBase" id="RU004326"/>
    </source>
</evidence>
<dbReference type="GO" id="GO:0005975">
    <property type="term" value="P:carbohydrate metabolic process"/>
    <property type="evidence" value="ECO:0007669"/>
    <property type="project" value="InterPro"/>
</dbReference>
<dbReference type="PANTHER" id="PTHR43771:SF1">
    <property type="entry name" value="PHOSPHOMANNOMUTASE"/>
    <property type="match status" value="1"/>
</dbReference>
<dbReference type="Pfam" id="PF02878">
    <property type="entry name" value="PGM_PMM_I"/>
    <property type="match status" value="1"/>
</dbReference>
<comment type="cofactor">
    <cofactor evidence="1">
        <name>Mg(2+)</name>
        <dbReference type="ChEBI" id="CHEBI:18420"/>
    </cofactor>
</comment>
<keyword evidence="6" id="KW-0413">Isomerase</keyword>
<feature type="domain" description="Alpha-D-phosphohexomutase alpha/beta/alpha" evidence="10">
    <location>
        <begin position="157"/>
        <end position="255"/>
    </location>
</feature>
<dbReference type="InterPro" id="IPR024086">
    <property type="entry name" value="GlmM_arc-type"/>
</dbReference>
<evidence type="ECO:0000259" key="8">
    <source>
        <dbReference type="Pfam" id="PF00408"/>
    </source>
</evidence>
<dbReference type="GO" id="GO:0008966">
    <property type="term" value="F:phosphoglucosamine mutase activity"/>
    <property type="evidence" value="ECO:0007669"/>
    <property type="project" value="InterPro"/>
</dbReference>
<dbReference type="CDD" id="cd03087">
    <property type="entry name" value="PGM_like1"/>
    <property type="match status" value="1"/>
</dbReference>
<dbReference type="PANTHER" id="PTHR43771">
    <property type="entry name" value="PHOSPHOMANNOMUTASE"/>
    <property type="match status" value="1"/>
</dbReference>
<evidence type="ECO:0000259" key="9">
    <source>
        <dbReference type="Pfam" id="PF02878"/>
    </source>
</evidence>
<evidence type="ECO:0000259" key="10">
    <source>
        <dbReference type="Pfam" id="PF02879"/>
    </source>
</evidence>
<keyword evidence="5 7" id="KW-0460">Magnesium</keyword>
<proteinExistence type="inferred from homology"/>
<keyword evidence="3" id="KW-0597">Phosphoprotein</keyword>
<evidence type="ECO:0000256" key="4">
    <source>
        <dbReference type="ARBA" id="ARBA00022723"/>
    </source>
</evidence>
<protein>
    <submittedName>
        <fullName evidence="12">Phosphoglucosamine mutase</fullName>
    </submittedName>
</protein>
<comment type="caution">
    <text evidence="12">The sequence shown here is derived from an EMBL/GenBank/DDBJ whole genome shotgun (WGS) entry which is preliminary data.</text>
</comment>
<dbReference type="InterPro" id="IPR036900">
    <property type="entry name" value="A-D-PHexomutase_C_sf"/>
</dbReference>
<evidence type="ECO:0000313" key="13">
    <source>
        <dbReference type="Proteomes" id="UP000245657"/>
    </source>
</evidence>
<dbReference type="Gene3D" id="3.30.310.50">
    <property type="entry name" value="Alpha-D-phosphohexomutase, C-terminal domain"/>
    <property type="match status" value="1"/>
</dbReference>
<dbReference type="Pfam" id="PF02880">
    <property type="entry name" value="PGM_PMM_III"/>
    <property type="match status" value="1"/>
</dbReference>
<dbReference type="InterPro" id="IPR005841">
    <property type="entry name" value="Alpha-D-phosphohexomutase_SF"/>
</dbReference>
<dbReference type="Pfam" id="PF02879">
    <property type="entry name" value="PGM_PMM_II"/>
    <property type="match status" value="1"/>
</dbReference>